<dbReference type="EMBL" id="DVGK01000076">
    <property type="protein sequence ID" value="HIR13585.1"/>
    <property type="molecule type" value="Genomic_DNA"/>
</dbReference>
<feature type="transmembrane region" description="Helical" evidence="1">
    <location>
        <begin position="41"/>
        <end position="63"/>
    </location>
</feature>
<keyword evidence="1" id="KW-0472">Membrane</keyword>
<evidence type="ECO:0000313" key="2">
    <source>
        <dbReference type="EMBL" id="HIR13585.1"/>
    </source>
</evidence>
<comment type="caution">
    <text evidence="2">The sequence shown here is derived from an EMBL/GenBank/DDBJ whole genome shotgun (WGS) entry which is preliminary data.</text>
</comment>
<gene>
    <name evidence="2" type="ORF">IAB31_06650</name>
</gene>
<feature type="transmembrane region" description="Helical" evidence="1">
    <location>
        <begin position="68"/>
        <end position="92"/>
    </location>
</feature>
<keyword evidence="1" id="KW-0812">Transmembrane</keyword>
<dbReference type="AlphaFoldDB" id="A0A9D1AC02"/>
<sequence>MKPEHKFRKDSRALEAFSMGASLLILILAVLFLSGLLQQPVMLYCILCLGTFLHFLLGTTGLLKKKKLLAGCMFCVCAVYAGILVYLVFSFLNAGRI</sequence>
<dbReference type="Proteomes" id="UP000886757">
    <property type="component" value="Unassembled WGS sequence"/>
</dbReference>
<reference evidence="2" key="1">
    <citation type="submission" date="2020-10" db="EMBL/GenBank/DDBJ databases">
        <authorList>
            <person name="Gilroy R."/>
        </authorList>
    </citation>
    <scope>NUCLEOTIDE SEQUENCE</scope>
    <source>
        <strain evidence="2">ChiSjej4B22-8148</strain>
    </source>
</reference>
<name>A0A9D1AC02_9FIRM</name>
<accession>A0A9D1AC02</accession>
<proteinExistence type="predicted"/>
<evidence type="ECO:0000313" key="3">
    <source>
        <dbReference type="Proteomes" id="UP000886757"/>
    </source>
</evidence>
<keyword evidence="1" id="KW-1133">Transmembrane helix</keyword>
<feature type="transmembrane region" description="Helical" evidence="1">
    <location>
        <begin position="12"/>
        <end position="35"/>
    </location>
</feature>
<reference evidence="2" key="2">
    <citation type="journal article" date="2021" name="PeerJ">
        <title>Extensive microbial diversity within the chicken gut microbiome revealed by metagenomics and culture.</title>
        <authorList>
            <person name="Gilroy R."/>
            <person name="Ravi A."/>
            <person name="Getino M."/>
            <person name="Pursley I."/>
            <person name="Horton D.L."/>
            <person name="Alikhan N.F."/>
            <person name="Baker D."/>
            <person name="Gharbi K."/>
            <person name="Hall N."/>
            <person name="Watson M."/>
            <person name="Adriaenssens E.M."/>
            <person name="Foster-Nyarko E."/>
            <person name="Jarju S."/>
            <person name="Secka A."/>
            <person name="Antonio M."/>
            <person name="Oren A."/>
            <person name="Chaudhuri R.R."/>
            <person name="La Ragione R."/>
            <person name="Hildebrand F."/>
            <person name="Pallen M.J."/>
        </authorList>
    </citation>
    <scope>NUCLEOTIDE SEQUENCE</scope>
    <source>
        <strain evidence="2">ChiSjej4B22-8148</strain>
    </source>
</reference>
<organism evidence="2 3">
    <name type="scientific">Candidatus Choladousia intestinavium</name>
    <dbReference type="NCBI Taxonomy" id="2840727"/>
    <lineage>
        <taxon>Bacteria</taxon>
        <taxon>Bacillati</taxon>
        <taxon>Bacillota</taxon>
        <taxon>Clostridia</taxon>
        <taxon>Lachnospirales</taxon>
        <taxon>Lachnospiraceae</taxon>
        <taxon>Lachnospiraceae incertae sedis</taxon>
        <taxon>Candidatus Choladousia</taxon>
    </lineage>
</organism>
<evidence type="ECO:0000256" key="1">
    <source>
        <dbReference type="SAM" id="Phobius"/>
    </source>
</evidence>
<protein>
    <submittedName>
        <fullName evidence="2">Uncharacterized protein</fullName>
    </submittedName>
</protein>